<organism evidence="7 8">
    <name type="scientific">Pseudomonas auratipiscis</name>
    <dbReference type="NCBI Taxonomy" id="3115853"/>
    <lineage>
        <taxon>Bacteria</taxon>
        <taxon>Pseudomonadati</taxon>
        <taxon>Pseudomonadota</taxon>
        <taxon>Gammaproteobacteria</taxon>
        <taxon>Pseudomonadales</taxon>
        <taxon>Pseudomonadaceae</taxon>
        <taxon>Pseudomonas</taxon>
    </lineage>
</organism>
<keyword evidence="4" id="KW-0964">Secreted</keyword>
<dbReference type="GO" id="GO:0005576">
    <property type="term" value="C:extracellular region"/>
    <property type="evidence" value="ECO:0007669"/>
    <property type="project" value="UniProtKB-SubCell"/>
</dbReference>
<dbReference type="InterPro" id="IPR013384">
    <property type="entry name" value="Flagell_FlgL"/>
</dbReference>
<dbReference type="AlphaFoldDB" id="A0AB35WSP1"/>
<keyword evidence="7" id="KW-0966">Cell projection</keyword>
<reference evidence="7 8" key="1">
    <citation type="submission" date="2024-01" db="EMBL/GenBank/DDBJ databases">
        <title>Unpublished Manusciprt.</title>
        <authorList>
            <person name="Duman M."/>
            <person name="Valdes E.G."/>
            <person name="Ajmi N."/>
            <person name="Altun S."/>
            <person name="Saticioglu I.B."/>
        </authorList>
    </citation>
    <scope>NUCLEOTIDE SEQUENCE [LARGE SCALE GENOMIC DNA]</scope>
    <source>
        <strain evidence="7 8">120P</strain>
    </source>
</reference>
<comment type="subcellular location">
    <subcellularLocation>
        <location evidence="1">Bacterial flagellum</location>
    </subcellularLocation>
    <subcellularLocation>
        <location evidence="2">Secreted</location>
    </subcellularLocation>
</comment>
<proteinExistence type="inferred from homology"/>
<dbReference type="SUPFAM" id="SSF64518">
    <property type="entry name" value="Phase 1 flagellin"/>
    <property type="match status" value="1"/>
</dbReference>
<dbReference type="Gene3D" id="1.20.1330.10">
    <property type="entry name" value="f41 fragment of flagellin, N-terminal domain"/>
    <property type="match status" value="2"/>
</dbReference>
<dbReference type="InterPro" id="IPR001029">
    <property type="entry name" value="Flagellin_N"/>
</dbReference>
<keyword evidence="5" id="KW-0975">Bacterial flagellum</keyword>
<evidence type="ECO:0000313" key="8">
    <source>
        <dbReference type="Proteomes" id="UP001307839"/>
    </source>
</evidence>
<comment type="similarity">
    <text evidence="3">Belongs to the bacterial flagellin family.</text>
</comment>
<keyword evidence="7" id="KW-0282">Flagellum</keyword>
<comment type="caution">
    <text evidence="7">The sequence shown here is derived from an EMBL/GenBank/DDBJ whole genome shotgun (WGS) entry which is preliminary data.</text>
</comment>
<gene>
    <name evidence="7" type="ORF">V0R53_08465</name>
</gene>
<name>A0AB35WSP1_9PSED</name>
<dbReference type="GO" id="GO:0005198">
    <property type="term" value="F:structural molecule activity"/>
    <property type="evidence" value="ECO:0007669"/>
    <property type="project" value="InterPro"/>
</dbReference>
<dbReference type="InterPro" id="IPR001492">
    <property type="entry name" value="Flagellin"/>
</dbReference>
<evidence type="ECO:0000259" key="6">
    <source>
        <dbReference type="Pfam" id="PF00669"/>
    </source>
</evidence>
<feature type="domain" description="Flagellin N-terminal" evidence="6">
    <location>
        <begin position="3"/>
        <end position="141"/>
    </location>
</feature>
<keyword evidence="7" id="KW-0969">Cilium</keyword>
<evidence type="ECO:0000256" key="5">
    <source>
        <dbReference type="ARBA" id="ARBA00023143"/>
    </source>
</evidence>
<dbReference type="PANTHER" id="PTHR42792:SF1">
    <property type="entry name" value="FLAGELLAR HOOK-ASSOCIATED PROTEIN 3"/>
    <property type="match status" value="1"/>
</dbReference>
<dbReference type="NCBIfam" id="NF009361">
    <property type="entry name" value="PRK12717.1"/>
    <property type="match status" value="1"/>
</dbReference>
<evidence type="ECO:0000313" key="7">
    <source>
        <dbReference type="EMBL" id="MEE1866429.1"/>
    </source>
</evidence>
<dbReference type="NCBIfam" id="TIGR02550">
    <property type="entry name" value="flagell_flgL"/>
    <property type="match status" value="1"/>
</dbReference>
<evidence type="ECO:0000256" key="4">
    <source>
        <dbReference type="ARBA" id="ARBA00022525"/>
    </source>
</evidence>
<protein>
    <submittedName>
        <fullName evidence="7">Flagellar hook-associated protein 3</fullName>
    </submittedName>
</protein>
<dbReference type="GO" id="GO:0009424">
    <property type="term" value="C:bacterial-type flagellum hook"/>
    <property type="evidence" value="ECO:0007669"/>
    <property type="project" value="InterPro"/>
</dbReference>
<evidence type="ECO:0000256" key="3">
    <source>
        <dbReference type="ARBA" id="ARBA00005709"/>
    </source>
</evidence>
<dbReference type="Proteomes" id="UP001307839">
    <property type="component" value="Unassembled WGS sequence"/>
</dbReference>
<dbReference type="GO" id="GO:0071973">
    <property type="term" value="P:bacterial-type flagellum-dependent cell motility"/>
    <property type="evidence" value="ECO:0007669"/>
    <property type="project" value="InterPro"/>
</dbReference>
<evidence type="ECO:0000256" key="1">
    <source>
        <dbReference type="ARBA" id="ARBA00004365"/>
    </source>
</evidence>
<accession>A0AB35WSP1</accession>
<keyword evidence="8" id="KW-1185">Reference proteome</keyword>
<dbReference type="Pfam" id="PF00669">
    <property type="entry name" value="Flagellin_N"/>
    <property type="match status" value="1"/>
</dbReference>
<evidence type="ECO:0000256" key="2">
    <source>
        <dbReference type="ARBA" id="ARBA00004613"/>
    </source>
</evidence>
<dbReference type="RefSeq" id="WP_136477531.1">
    <property type="nucleotide sequence ID" value="NZ_JAZDCU010000019.1"/>
</dbReference>
<dbReference type="PANTHER" id="PTHR42792">
    <property type="entry name" value="FLAGELLIN"/>
    <property type="match status" value="1"/>
</dbReference>
<sequence length="521" mass="55102">MRISTAQFYETSASSYSKNFSDTAKTSQQVSSGIRIQTAADDPVGAARLLLLQQQSALLGQYDANLTTVNNALLQEESVLSTINDALQRAVELTLKAGDGGLSNSDRASISSEIKEIEANVFGLLNSRDANGNYLFGGSKTSEPPYIRNSDGTYSYQGDQTQLSLQVSDTLHLATNDSGYSVFDQAINNSRTQTSLQAPLPNDGRVNLSQGLLTSVNTYNSDFGKGQPYTITFTSATQYSVTDANGNDITSETPTNGAFDRNAEGGNMISLRGVEFEINIALKDGDDPDAAVAGHAFTVGARPDTVNVSRSAGNPSMAQVTSSSVTDNDAYRSTFPSGGAVLKFTSDTDYELYAQPYTADSRPVASGVIGAGNELTVAGVTYKFDGPPKAGDQFGATANTHKTQNVLDTLSQLRAALDKPVTDGESSIALKQAVDSAISNIASARERIDITRGSIGARGNSLEIQKQENISLDLANKSTQNAIGNTDMSTAAIALTLQQAMLEASQLAFARLSQLSLFNKL</sequence>
<dbReference type="EMBL" id="JAZDQP010000005">
    <property type="protein sequence ID" value="MEE1866429.1"/>
    <property type="molecule type" value="Genomic_DNA"/>
</dbReference>